<gene>
    <name evidence="9" type="ORF">BDV29DRAFT_199872</name>
</gene>
<dbReference type="AlphaFoldDB" id="A0A5N5XEX1"/>
<evidence type="ECO:0000313" key="10">
    <source>
        <dbReference type="Proteomes" id="UP000326565"/>
    </source>
</evidence>
<evidence type="ECO:0000256" key="3">
    <source>
        <dbReference type="ARBA" id="ARBA00022679"/>
    </source>
</evidence>
<dbReference type="InterPro" id="IPR004045">
    <property type="entry name" value="Glutathione_S-Trfase_N"/>
</dbReference>
<dbReference type="CDD" id="cd03048">
    <property type="entry name" value="GST_N_Ure2p_like"/>
    <property type="match status" value="1"/>
</dbReference>
<dbReference type="PANTHER" id="PTHR44051:SF3">
    <property type="entry name" value="TRANSCRIPTIONAL REGULATOR URE2"/>
    <property type="match status" value="1"/>
</dbReference>
<feature type="domain" description="GST N-terminal" evidence="7">
    <location>
        <begin position="2"/>
        <end position="83"/>
    </location>
</feature>
<dbReference type="Pfam" id="PF00043">
    <property type="entry name" value="GST_C"/>
    <property type="match status" value="1"/>
</dbReference>
<dbReference type="InterPro" id="IPR036249">
    <property type="entry name" value="Thioredoxin-like_sf"/>
</dbReference>
<dbReference type="Pfam" id="PF02798">
    <property type="entry name" value="GST_N"/>
    <property type="match status" value="1"/>
</dbReference>
<dbReference type="Gene3D" id="1.20.1050.130">
    <property type="match status" value="1"/>
</dbReference>
<dbReference type="EC" id="2.5.1.18" evidence="2"/>
<dbReference type="EMBL" id="ML732151">
    <property type="protein sequence ID" value="KAB8079283.1"/>
    <property type="molecule type" value="Genomic_DNA"/>
</dbReference>
<dbReference type="PANTHER" id="PTHR44051">
    <property type="entry name" value="GLUTATHIONE S-TRANSFERASE-RELATED"/>
    <property type="match status" value="1"/>
</dbReference>
<dbReference type="PROSITE" id="PS50405">
    <property type="entry name" value="GST_CTER"/>
    <property type="match status" value="1"/>
</dbReference>
<evidence type="ECO:0000256" key="1">
    <source>
        <dbReference type="ARBA" id="ARBA00007409"/>
    </source>
</evidence>
<proteinExistence type="inferred from homology"/>
<dbReference type="PROSITE" id="PS50404">
    <property type="entry name" value="GST_NTER"/>
    <property type="match status" value="1"/>
</dbReference>
<name>A0A5N5XEX1_9EURO</name>
<dbReference type="SFLD" id="SFLDG00358">
    <property type="entry name" value="Main_(cytGST)"/>
    <property type="match status" value="1"/>
</dbReference>
<reference evidence="9 10" key="1">
    <citation type="submission" date="2019-04" db="EMBL/GenBank/DDBJ databases">
        <title>Friends and foes A comparative genomics study of 23 Aspergillus species from section Flavi.</title>
        <authorList>
            <consortium name="DOE Joint Genome Institute"/>
            <person name="Kjaerbolling I."/>
            <person name="Vesth T."/>
            <person name="Frisvad J.C."/>
            <person name="Nybo J.L."/>
            <person name="Theobald S."/>
            <person name="Kildgaard S."/>
            <person name="Isbrandt T."/>
            <person name="Kuo A."/>
            <person name="Sato A."/>
            <person name="Lyhne E.K."/>
            <person name="Kogle M.E."/>
            <person name="Wiebenga A."/>
            <person name="Kun R.S."/>
            <person name="Lubbers R.J."/>
            <person name="Makela M.R."/>
            <person name="Barry K."/>
            <person name="Chovatia M."/>
            <person name="Clum A."/>
            <person name="Daum C."/>
            <person name="Haridas S."/>
            <person name="He G."/>
            <person name="LaButti K."/>
            <person name="Lipzen A."/>
            <person name="Mondo S."/>
            <person name="Riley R."/>
            <person name="Salamov A."/>
            <person name="Simmons B.A."/>
            <person name="Magnuson J.K."/>
            <person name="Henrissat B."/>
            <person name="Mortensen U.H."/>
            <person name="Larsen T.O."/>
            <person name="Devries R.P."/>
            <person name="Grigoriev I.V."/>
            <person name="Machida M."/>
            <person name="Baker S.E."/>
            <person name="Andersen M.R."/>
        </authorList>
    </citation>
    <scope>NUCLEOTIDE SEQUENCE [LARGE SCALE GENOMIC DNA]</scope>
    <source>
        <strain evidence="9 10">CBS 151.66</strain>
    </source>
</reference>
<dbReference type="GO" id="GO:0005634">
    <property type="term" value="C:nucleus"/>
    <property type="evidence" value="ECO:0007669"/>
    <property type="project" value="UniProtKB-ARBA"/>
</dbReference>
<sequence>MQPIILHSHPYGPNPWKVAIILEELSIPYETRFVSFKDVKNEPFTKLNPNGRLPAIEDPNKGLTLWESGAIVEYLLDNYDPEHKLSYTDSIAKYETKAWLHFQASGQGPYYGQAAWFTRAHPEHLPSVIERYGNEIRRVTGVLESVLKTREWLVGDKCTYADLCFLPWQRWASKYGTDGENLDKDFPHVAQWFKKLSDRPSVKQAFGDQDQAIEDAVKNNTGM</sequence>
<evidence type="ECO:0000313" key="9">
    <source>
        <dbReference type="EMBL" id="KAB8079283.1"/>
    </source>
</evidence>
<dbReference type="SFLD" id="SFLDG01151">
    <property type="entry name" value="Main.2:_Nu-like"/>
    <property type="match status" value="1"/>
</dbReference>
<organism evidence="9 10">
    <name type="scientific">Aspergillus leporis</name>
    <dbReference type="NCBI Taxonomy" id="41062"/>
    <lineage>
        <taxon>Eukaryota</taxon>
        <taxon>Fungi</taxon>
        <taxon>Dikarya</taxon>
        <taxon>Ascomycota</taxon>
        <taxon>Pezizomycotina</taxon>
        <taxon>Eurotiomycetes</taxon>
        <taxon>Eurotiomycetidae</taxon>
        <taxon>Eurotiales</taxon>
        <taxon>Aspergillaceae</taxon>
        <taxon>Aspergillus</taxon>
        <taxon>Aspergillus subgen. Circumdati</taxon>
    </lineage>
</organism>
<comment type="function">
    <text evidence="5">Involved in the oxidative stress response and detoxification.</text>
</comment>
<evidence type="ECO:0000256" key="2">
    <source>
        <dbReference type="ARBA" id="ARBA00012452"/>
    </source>
</evidence>
<dbReference type="InterPro" id="IPR004046">
    <property type="entry name" value="GST_C"/>
</dbReference>
<protein>
    <recommendedName>
        <fullName evidence="2">glutathione transferase</fullName>
        <ecNumber evidence="2">2.5.1.18</ecNumber>
    </recommendedName>
</protein>
<dbReference type="InterPro" id="IPR010987">
    <property type="entry name" value="Glutathione-S-Trfase_C-like"/>
</dbReference>
<dbReference type="SUPFAM" id="SSF52833">
    <property type="entry name" value="Thioredoxin-like"/>
    <property type="match status" value="1"/>
</dbReference>
<evidence type="ECO:0000256" key="4">
    <source>
        <dbReference type="ARBA" id="ARBA00047960"/>
    </source>
</evidence>
<dbReference type="GO" id="GO:0004364">
    <property type="term" value="F:glutathione transferase activity"/>
    <property type="evidence" value="ECO:0007669"/>
    <property type="project" value="UniProtKB-EC"/>
</dbReference>
<keyword evidence="10" id="KW-1185">Reference proteome</keyword>
<dbReference type="SUPFAM" id="SSF47616">
    <property type="entry name" value="GST C-terminal domain-like"/>
    <property type="match status" value="1"/>
</dbReference>
<comment type="catalytic activity">
    <reaction evidence="4">
        <text>RX + glutathione = an S-substituted glutathione + a halide anion + H(+)</text>
        <dbReference type="Rhea" id="RHEA:16437"/>
        <dbReference type="ChEBI" id="CHEBI:15378"/>
        <dbReference type="ChEBI" id="CHEBI:16042"/>
        <dbReference type="ChEBI" id="CHEBI:17792"/>
        <dbReference type="ChEBI" id="CHEBI:57925"/>
        <dbReference type="ChEBI" id="CHEBI:90779"/>
        <dbReference type="EC" id="2.5.1.18"/>
    </reaction>
</comment>
<accession>A0A5N5XEX1</accession>
<dbReference type="FunFam" id="1.20.1050.130:FF:000016">
    <property type="entry name" value="Glutathione S-transferase 1"/>
    <property type="match status" value="1"/>
</dbReference>
<dbReference type="OrthoDB" id="422574at2759"/>
<evidence type="ECO:0000259" key="8">
    <source>
        <dbReference type="PROSITE" id="PS50405"/>
    </source>
</evidence>
<dbReference type="InterPro" id="IPR036282">
    <property type="entry name" value="Glutathione-S-Trfase_C_sf"/>
</dbReference>
<comment type="similarity">
    <text evidence="1 6">Belongs to the GST superfamily.</text>
</comment>
<dbReference type="GO" id="GO:0005737">
    <property type="term" value="C:cytoplasm"/>
    <property type="evidence" value="ECO:0007669"/>
    <property type="project" value="UniProtKB-ARBA"/>
</dbReference>
<dbReference type="Proteomes" id="UP000326565">
    <property type="component" value="Unassembled WGS sequence"/>
</dbReference>
<dbReference type="InterPro" id="IPR040079">
    <property type="entry name" value="Glutathione_S-Trfase"/>
</dbReference>
<keyword evidence="3 9" id="KW-0808">Transferase</keyword>
<evidence type="ECO:0000259" key="7">
    <source>
        <dbReference type="PROSITE" id="PS50404"/>
    </source>
</evidence>
<evidence type="ECO:0000256" key="6">
    <source>
        <dbReference type="RuleBase" id="RU003494"/>
    </source>
</evidence>
<dbReference type="SFLD" id="SFLDS00019">
    <property type="entry name" value="Glutathione_Transferase_(cytos"/>
    <property type="match status" value="1"/>
</dbReference>
<evidence type="ECO:0000256" key="5">
    <source>
        <dbReference type="ARBA" id="ARBA00060024"/>
    </source>
</evidence>
<feature type="domain" description="GST C-terminal" evidence="8">
    <location>
        <begin position="89"/>
        <end position="223"/>
    </location>
</feature>